<evidence type="ECO:0000256" key="1">
    <source>
        <dbReference type="SAM" id="MobiDB-lite"/>
    </source>
</evidence>
<organism evidence="2 3">
    <name type="scientific">Streptomyces platensis</name>
    <dbReference type="NCBI Taxonomy" id="58346"/>
    <lineage>
        <taxon>Bacteria</taxon>
        <taxon>Bacillati</taxon>
        <taxon>Actinomycetota</taxon>
        <taxon>Actinomycetes</taxon>
        <taxon>Kitasatosporales</taxon>
        <taxon>Streptomycetaceae</taxon>
        <taxon>Streptomyces</taxon>
    </lineage>
</organism>
<dbReference type="KEGG" id="spla:CP981_21690"/>
<reference evidence="2 3" key="1">
    <citation type="submission" date="2017-09" db="EMBL/GenBank/DDBJ databases">
        <authorList>
            <person name="Lee N."/>
            <person name="Cho B.-K."/>
        </authorList>
    </citation>
    <scope>NUCLEOTIDE SEQUENCE [LARGE SCALE GENOMIC DNA]</scope>
    <source>
        <strain evidence="2 3">ATCC 23948</strain>
    </source>
</reference>
<dbReference type="AlphaFoldDB" id="A0AAE6NIW2"/>
<evidence type="ECO:0000313" key="2">
    <source>
        <dbReference type="EMBL" id="QEV53909.1"/>
    </source>
</evidence>
<dbReference type="Proteomes" id="UP000325458">
    <property type="component" value="Chromosome"/>
</dbReference>
<protein>
    <submittedName>
        <fullName evidence="2">Uncharacterized protein</fullName>
    </submittedName>
</protein>
<dbReference type="EMBL" id="CP023691">
    <property type="protein sequence ID" value="QEV53909.1"/>
    <property type="molecule type" value="Genomic_DNA"/>
</dbReference>
<accession>A0AAE6NIW2</accession>
<feature type="region of interest" description="Disordered" evidence="1">
    <location>
        <begin position="62"/>
        <end position="81"/>
    </location>
</feature>
<name>A0AAE6NIW2_STRPT</name>
<sequence length="81" mass="8783">MEPLRRGVVVSGSLTPPVQLGEPRPDPKPAAECDICQALVNERQLAEARGDKSKVVDLNIELRNHPKHEGSDDCRSGDRGA</sequence>
<evidence type="ECO:0000313" key="3">
    <source>
        <dbReference type="Proteomes" id="UP000325458"/>
    </source>
</evidence>
<proteinExistence type="predicted"/>
<feature type="region of interest" description="Disordered" evidence="1">
    <location>
        <begin position="1"/>
        <end position="29"/>
    </location>
</feature>
<gene>
    <name evidence="2" type="ORF">CP981_21690</name>
</gene>